<evidence type="ECO:0000313" key="10">
    <source>
        <dbReference type="Proteomes" id="UP000613030"/>
    </source>
</evidence>
<feature type="domain" description="MacB-like periplasmic core" evidence="8">
    <location>
        <begin position="515"/>
        <end position="698"/>
    </location>
</feature>
<comment type="caution">
    <text evidence="9">The sequence shown here is derived from an EMBL/GenBank/DDBJ whole genome shotgun (WGS) entry which is preliminary data.</text>
</comment>
<feature type="domain" description="ABC3 transporter permease C-terminal" evidence="7">
    <location>
        <begin position="776"/>
        <end position="886"/>
    </location>
</feature>
<feature type="transmembrane region" description="Helical" evidence="6">
    <location>
        <begin position="459"/>
        <end position="485"/>
    </location>
</feature>
<evidence type="ECO:0000256" key="6">
    <source>
        <dbReference type="SAM" id="Phobius"/>
    </source>
</evidence>
<sequence length="896" mass="100641">MRLLKWFCPPALYEGIEGDIHEQYITDVETLGERRARRRLRWMVIRFFRPEIILRNKFGLRAQWLMGWQWLKNYFALAGRSIIRDKVTSTIHVLGLSVGLAVAILILAYVRFELSYDNFHEHADQTYRVATKVMLQGDVISQETNTYDGIRTALQSDFPEVKTATSIYGMKPDGLFVRYEDEEKTLKPLESFEAFAADEHFFDVFSFPLMHGAPHKVFAEDYTAVVSETLARKYFGGDAMGKILTTDDGEEKRRFTITGVVEDVPPNSHFTFDLLLHWTGKPKIKQINTDFWVWGGQLYAVLSNGADPRALETKLNRLARERNGLKAKKDDYGQTSTFLLQPLRDIHLHSHLQYELGVNGNSVEVYVLCFLAIIILAIAWINYINLSTAVAIEKIKAVGIRKVMGASRMGLWWQVLTEAAVFNALSMTVAVGIVALAFPTIAALVHLPSGALVWVDGKVLLALLCFFGISTLISGAYPAYVIASFYPVSALKGKGAKVNVSLRKFLVVFQFSSALILIVVTLVSSEQLTFMRTRALGFTTDRLLVVKAFNFDAEIWSDSAGGFMMDEAYARQAEGFKEALRGTSSVANVATLSHLPGESVNWGSEFKAPSVDPEKAIRLKAVGVDYDFLKTLGVRLIAGRNFSPDFSTDRGNEGKRAVLLNEEAVARLGFKDPASAVHQHLQTYWGADYEIVGVVNSYHQLSLKENFEPLYFILQPRALSYYALQLEATDLSEAVGNVETIWKRHFPDRPFNHFFLDHYFNAQYQSDKRFATIAAVLSALAVFIACLGLYGMTSCAVAQRTKEIGIRKVLGASMASLVQLFSRDLVWRILLANLLTAPFLYVGIRHWMESYAFRIPLTVWFFAVPLAGMLALALLTVSVKIVFTSRRNPVDSLKHE</sequence>
<proteinExistence type="predicted"/>
<dbReference type="InterPro" id="IPR025857">
    <property type="entry name" value="MacB_PCD"/>
</dbReference>
<feature type="transmembrane region" description="Helical" evidence="6">
    <location>
        <begin position="505"/>
        <end position="524"/>
    </location>
</feature>
<dbReference type="PANTHER" id="PTHR30572">
    <property type="entry name" value="MEMBRANE COMPONENT OF TRANSPORTER-RELATED"/>
    <property type="match status" value="1"/>
</dbReference>
<dbReference type="NCBIfam" id="NF038404">
    <property type="entry name" value="perm_prefix_2"/>
    <property type="match status" value="1"/>
</dbReference>
<feature type="transmembrane region" description="Helical" evidence="6">
    <location>
        <begin position="770"/>
        <end position="792"/>
    </location>
</feature>
<dbReference type="EMBL" id="JAERRB010000013">
    <property type="protein sequence ID" value="MBL0744924.1"/>
    <property type="molecule type" value="Genomic_DNA"/>
</dbReference>
<name>A0ABS1KZS2_9BACT</name>
<feature type="transmembrane region" description="Helical" evidence="6">
    <location>
        <begin position="860"/>
        <end position="883"/>
    </location>
</feature>
<keyword evidence="5 6" id="KW-0472">Membrane</keyword>
<feature type="transmembrane region" description="Helical" evidence="6">
    <location>
        <begin position="90"/>
        <end position="110"/>
    </location>
</feature>
<keyword evidence="2" id="KW-1003">Cell membrane</keyword>
<evidence type="ECO:0000256" key="3">
    <source>
        <dbReference type="ARBA" id="ARBA00022692"/>
    </source>
</evidence>
<evidence type="ECO:0000256" key="5">
    <source>
        <dbReference type="ARBA" id="ARBA00023136"/>
    </source>
</evidence>
<organism evidence="9 10">
    <name type="scientific">Chryseolinea lacunae</name>
    <dbReference type="NCBI Taxonomy" id="2801331"/>
    <lineage>
        <taxon>Bacteria</taxon>
        <taxon>Pseudomonadati</taxon>
        <taxon>Bacteroidota</taxon>
        <taxon>Cytophagia</taxon>
        <taxon>Cytophagales</taxon>
        <taxon>Fulvivirgaceae</taxon>
        <taxon>Chryseolinea</taxon>
    </lineage>
</organism>
<keyword evidence="10" id="KW-1185">Reference proteome</keyword>
<dbReference type="RefSeq" id="WP_202014951.1">
    <property type="nucleotide sequence ID" value="NZ_JAERRB010000013.1"/>
</dbReference>
<feature type="domain" description="MacB-like periplasmic core" evidence="8">
    <location>
        <begin position="89"/>
        <end position="317"/>
    </location>
</feature>
<protein>
    <submittedName>
        <fullName evidence="9">ABC transporter permease</fullName>
    </submittedName>
</protein>
<dbReference type="Pfam" id="PF02687">
    <property type="entry name" value="FtsX"/>
    <property type="match status" value="2"/>
</dbReference>
<evidence type="ECO:0000259" key="7">
    <source>
        <dbReference type="Pfam" id="PF02687"/>
    </source>
</evidence>
<dbReference type="InterPro" id="IPR003838">
    <property type="entry name" value="ABC3_permease_C"/>
</dbReference>
<dbReference type="Pfam" id="PF12704">
    <property type="entry name" value="MacB_PCD"/>
    <property type="match status" value="2"/>
</dbReference>
<dbReference type="Proteomes" id="UP000613030">
    <property type="component" value="Unassembled WGS sequence"/>
</dbReference>
<evidence type="ECO:0000259" key="8">
    <source>
        <dbReference type="Pfam" id="PF12704"/>
    </source>
</evidence>
<dbReference type="PANTHER" id="PTHR30572:SF18">
    <property type="entry name" value="ABC-TYPE MACROLIDE FAMILY EXPORT SYSTEM PERMEASE COMPONENT 2"/>
    <property type="match status" value="1"/>
</dbReference>
<keyword evidence="3 6" id="KW-0812">Transmembrane</keyword>
<evidence type="ECO:0000256" key="1">
    <source>
        <dbReference type="ARBA" id="ARBA00004651"/>
    </source>
</evidence>
<feature type="transmembrane region" description="Helical" evidence="6">
    <location>
        <begin position="365"/>
        <end position="386"/>
    </location>
</feature>
<evidence type="ECO:0000313" key="9">
    <source>
        <dbReference type="EMBL" id="MBL0744924.1"/>
    </source>
</evidence>
<keyword evidence="4 6" id="KW-1133">Transmembrane helix</keyword>
<feature type="transmembrane region" description="Helical" evidence="6">
    <location>
        <begin position="421"/>
        <end position="447"/>
    </location>
</feature>
<accession>A0ABS1KZS2</accession>
<dbReference type="InterPro" id="IPR047699">
    <property type="entry name" value="Permease_put_prefix"/>
</dbReference>
<evidence type="ECO:0000256" key="2">
    <source>
        <dbReference type="ARBA" id="ARBA00022475"/>
    </source>
</evidence>
<dbReference type="InterPro" id="IPR050250">
    <property type="entry name" value="Macrolide_Exporter_MacB"/>
</dbReference>
<comment type="subcellular location">
    <subcellularLocation>
        <location evidence="1">Cell membrane</location>
        <topology evidence="1">Multi-pass membrane protein</topology>
    </subcellularLocation>
</comment>
<gene>
    <name evidence="9" type="ORF">JI741_27075</name>
</gene>
<evidence type="ECO:0000256" key="4">
    <source>
        <dbReference type="ARBA" id="ARBA00022989"/>
    </source>
</evidence>
<feature type="domain" description="ABC3 transporter permease C-terminal" evidence="7">
    <location>
        <begin position="370"/>
        <end position="486"/>
    </location>
</feature>
<reference evidence="9 10" key="1">
    <citation type="submission" date="2021-01" db="EMBL/GenBank/DDBJ databases">
        <title>Chryseolinea sp. Jin1 Genome sequencing and assembly.</title>
        <authorList>
            <person name="Kim I."/>
        </authorList>
    </citation>
    <scope>NUCLEOTIDE SEQUENCE [LARGE SCALE GENOMIC DNA]</scope>
    <source>
        <strain evidence="9 10">Jin1</strain>
    </source>
</reference>
<feature type="transmembrane region" description="Helical" evidence="6">
    <location>
        <begin position="829"/>
        <end position="848"/>
    </location>
</feature>